<dbReference type="Proteomes" id="UP000681870">
    <property type="component" value="Unassembled WGS sequence"/>
</dbReference>
<reference evidence="1 2" key="1">
    <citation type="submission" date="2021-05" db="EMBL/GenBank/DDBJ databases">
        <title>Ornithinibacillus massiliensis sp. nov.</title>
        <authorList>
            <person name="Iwaza R."/>
            <person name="Lagier J.-C."/>
            <person name="Raoult D."/>
        </authorList>
    </citation>
    <scope>NUCLEOTIDE SEQUENCE [LARGE SCALE GENOMIC DNA]</scope>
    <source>
        <strain evidence="1 2">Marseille-P3601</strain>
    </source>
</reference>
<accession>A0ABS5MCC0</accession>
<dbReference type="RefSeq" id="WP_211741459.1">
    <property type="nucleotide sequence ID" value="NZ_JAGXBY010000002.1"/>
</dbReference>
<name>A0ABS5MCC0_9BACI</name>
<protein>
    <submittedName>
        <fullName evidence="1">Uncharacterized protein</fullName>
    </submittedName>
</protein>
<sequence length="140" mass="16381">MAEITEAAYQQLRQYIIENWQFIELRDQTNIPIIRLSPDDERVTWVHQMIEGEQEIVDYDELFNPIYGEPKRLLPNTLQLQIVIKGNDPDITLPQTFAKSVIYNVPNNGEAISEETFEPFNMQNQNDQLTVIHNIQVPQL</sequence>
<evidence type="ECO:0000313" key="2">
    <source>
        <dbReference type="Proteomes" id="UP000681870"/>
    </source>
</evidence>
<keyword evidence="2" id="KW-1185">Reference proteome</keyword>
<proteinExistence type="predicted"/>
<comment type="caution">
    <text evidence="1">The sequence shown here is derived from an EMBL/GenBank/DDBJ whole genome shotgun (WGS) entry which is preliminary data.</text>
</comment>
<dbReference type="EMBL" id="JAGXBY010000002">
    <property type="protein sequence ID" value="MBS3679950.1"/>
    <property type="molecule type" value="Genomic_DNA"/>
</dbReference>
<evidence type="ECO:0000313" key="1">
    <source>
        <dbReference type="EMBL" id="MBS3679950.1"/>
    </source>
</evidence>
<gene>
    <name evidence="1" type="ORF">KGF86_06975</name>
</gene>
<organism evidence="1 2">
    <name type="scientific">Ornithinibacillus massiliensis</name>
    <dbReference type="NCBI Taxonomy" id="1944633"/>
    <lineage>
        <taxon>Bacteria</taxon>
        <taxon>Bacillati</taxon>
        <taxon>Bacillota</taxon>
        <taxon>Bacilli</taxon>
        <taxon>Bacillales</taxon>
        <taxon>Bacillaceae</taxon>
        <taxon>Ornithinibacillus</taxon>
    </lineage>
</organism>